<gene>
    <name evidence="1" type="ORF">BDV25DRAFT_144768</name>
</gene>
<dbReference type="EMBL" id="ML742360">
    <property type="protein sequence ID" value="KAE8145313.1"/>
    <property type="molecule type" value="Genomic_DNA"/>
</dbReference>
<dbReference type="OrthoDB" id="4464480at2759"/>
<dbReference type="AlphaFoldDB" id="A0A5N6TG13"/>
<keyword evidence="2" id="KW-1185">Reference proteome</keyword>
<protein>
    <submittedName>
        <fullName evidence="1">Uncharacterized protein</fullName>
    </submittedName>
</protein>
<reference evidence="1 2" key="1">
    <citation type="submission" date="2019-04" db="EMBL/GenBank/DDBJ databases">
        <title>Friends and foes A comparative genomics study of 23 Aspergillus species from section Flavi.</title>
        <authorList>
            <consortium name="DOE Joint Genome Institute"/>
            <person name="Kjaerbolling I."/>
            <person name="Vesth T."/>
            <person name="Frisvad J.C."/>
            <person name="Nybo J.L."/>
            <person name="Theobald S."/>
            <person name="Kildgaard S."/>
            <person name="Isbrandt T."/>
            <person name="Kuo A."/>
            <person name="Sato A."/>
            <person name="Lyhne E.K."/>
            <person name="Kogle M.E."/>
            <person name="Wiebenga A."/>
            <person name="Kun R.S."/>
            <person name="Lubbers R.J."/>
            <person name="Makela M.R."/>
            <person name="Barry K."/>
            <person name="Chovatia M."/>
            <person name="Clum A."/>
            <person name="Daum C."/>
            <person name="Haridas S."/>
            <person name="He G."/>
            <person name="LaButti K."/>
            <person name="Lipzen A."/>
            <person name="Mondo S."/>
            <person name="Riley R."/>
            <person name="Salamov A."/>
            <person name="Simmons B.A."/>
            <person name="Magnuson J.K."/>
            <person name="Henrissat B."/>
            <person name="Mortensen U.H."/>
            <person name="Larsen T.O."/>
            <person name="Devries R.P."/>
            <person name="Grigoriev I.V."/>
            <person name="Machida M."/>
            <person name="Baker S.E."/>
            <person name="Andersen M.R."/>
        </authorList>
    </citation>
    <scope>NUCLEOTIDE SEQUENCE [LARGE SCALE GENOMIC DNA]</scope>
    <source>
        <strain evidence="1 2">IBT 18842</strain>
    </source>
</reference>
<accession>A0A5N6TG13</accession>
<dbReference type="Proteomes" id="UP000325780">
    <property type="component" value="Unassembled WGS sequence"/>
</dbReference>
<sequence>MGDSFGFVDDNKPNRLWRAIFKDEAWLQTAIDYGAEPVLIGAHLDEIVAQTGRKQPVYIVLRTNDFSGDTFHDGLEPLRQSLRKRHYYNKRSHEVILPKISWRNGANEKITIPKIILNVRDIVSGAETLVLPGKKIRELFEQTAFTSKYSFFQYRKIQTLESRDIFGIGGTVSGLGALTPICGFNLHTASQKWQVLFAEPNCRNLTPYYEGKKGVPHTILGWRG</sequence>
<proteinExistence type="predicted"/>
<evidence type="ECO:0000313" key="1">
    <source>
        <dbReference type="EMBL" id="KAE8145313.1"/>
    </source>
</evidence>
<organism evidence="1 2">
    <name type="scientific">Aspergillus avenaceus</name>
    <dbReference type="NCBI Taxonomy" id="36643"/>
    <lineage>
        <taxon>Eukaryota</taxon>
        <taxon>Fungi</taxon>
        <taxon>Dikarya</taxon>
        <taxon>Ascomycota</taxon>
        <taxon>Pezizomycotina</taxon>
        <taxon>Eurotiomycetes</taxon>
        <taxon>Eurotiomycetidae</taxon>
        <taxon>Eurotiales</taxon>
        <taxon>Aspergillaceae</taxon>
        <taxon>Aspergillus</taxon>
        <taxon>Aspergillus subgen. Circumdati</taxon>
    </lineage>
</organism>
<evidence type="ECO:0000313" key="2">
    <source>
        <dbReference type="Proteomes" id="UP000325780"/>
    </source>
</evidence>
<name>A0A5N6TG13_ASPAV</name>